<comment type="similarity">
    <text evidence="1">Belongs to the mycobacterial PPE family.</text>
</comment>
<feature type="domain" description="PPE" evidence="2">
    <location>
        <begin position="6"/>
        <end position="63"/>
    </location>
</feature>
<dbReference type="EMBL" id="MVBN01000002">
    <property type="protein sequence ID" value="OOK79901.1"/>
    <property type="molecule type" value="Genomic_DNA"/>
</dbReference>
<evidence type="ECO:0000313" key="4">
    <source>
        <dbReference type="Proteomes" id="UP000188532"/>
    </source>
</evidence>
<dbReference type="SUPFAM" id="SSF140459">
    <property type="entry name" value="PE/PPE dimer-like"/>
    <property type="match status" value="1"/>
</dbReference>
<sequence length="78" mass="8210">MTAPIWFASPPEVHSALLSAGPGPSSLLAAAAGWSSLSAEYASVAEELSTVLGAIQAEAWRGRVPGYAWVPTRRMWRG</sequence>
<dbReference type="Pfam" id="PF00823">
    <property type="entry name" value="PPE"/>
    <property type="match status" value="1"/>
</dbReference>
<reference evidence="3 4" key="1">
    <citation type="submission" date="2017-02" db="EMBL/GenBank/DDBJ databases">
        <title>Complete genome sequences of Mycobacterium kansasii strains isolated from rhesus macaques.</title>
        <authorList>
            <person name="Panda A."/>
            <person name="Nagaraj S."/>
            <person name="Zhao X."/>
            <person name="Tettelin H."/>
            <person name="Detolla L.J."/>
        </authorList>
    </citation>
    <scope>NUCLEOTIDE SEQUENCE [LARGE SCALE GENOMIC DNA]</scope>
    <source>
        <strain evidence="3 4">11-3469</strain>
    </source>
</reference>
<dbReference type="Proteomes" id="UP000188532">
    <property type="component" value="Unassembled WGS sequence"/>
</dbReference>
<accession>A0A1V3XN58</accession>
<dbReference type="Gene3D" id="1.20.1260.20">
    <property type="entry name" value="PPE superfamily"/>
    <property type="match status" value="1"/>
</dbReference>
<dbReference type="AlphaFoldDB" id="A0A1V3XN58"/>
<dbReference type="InterPro" id="IPR038332">
    <property type="entry name" value="PPE_sf"/>
</dbReference>
<evidence type="ECO:0000259" key="2">
    <source>
        <dbReference type="Pfam" id="PF00823"/>
    </source>
</evidence>
<proteinExistence type="inferred from homology"/>
<evidence type="ECO:0000313" key="3">
    <source>
        <dbReference type="EMBL" id="OOK79901.1"/>
    </source>
</evidence>
<name>A0A1V3XN58_MYCKA</name>
<evidence type="ECO:0000256" key="1">
    <source>
        <dbReference type="ARBA" id="ARBA00010652"/>
    </source>
</evidence>
<gene>
    <name evidence="3" type="ORF">BZL29_1913</name>
</gene>
<dbReference type="InterPro" id="IPR000030">
    <property type="entry name" value="PPE_dom"/>
</dbReference>
<comment type="caution">
    <text evidence="3">The sequence shown here is derived from an EMBL/GenBank/DDBJ whole genome shotgun (WGS) entry which is preliminary data.</text>
</comment>
<protein>
    <submittedName>
        <fullName evidence="3">PPE family protein</fullName>
    </submittedName>
</protein>
<organism evidence="3 4">
    <name type="scientific">Mycobacterium kansasii</name>
    <dbReference type="NCBI Taxonomy" id="1768"/>
    <lineage>
        <taxon>Bacteria</taxon>
        <taxon>Bacillati</taxon>
        <taxon>Actinomycetota</taxon>
        <taxon>Actinomycetes</taxon>
        <taxon>Mycobacteriales</taxon>
        <taxon>Mycobacteriaceae</taxon>
        <taxon>Mycobacterium</taxon>
    </lineage>
</organism>